<reference evidence="6 7" key="1">
    <citation type="submission" date="2020-08" db="EMBL/GenBank/DDBJ databases">
        <title>Genomic Encyclopedia of Type Strains, Phase IV (KMG-IV): sequencing the most valuable type-strain genomes for metagenomic binning, comparative biology and taxonomic classification.</title>
        <authorList>
            <person name="Goeker M."/>
        </authorList>
    </citation>
    <scope>NUCLEOTIDE SEQUENCE [LARGE SCALE GENOMIC DNA]</scope>
    <source>
        <strain evidence="6 7">DSM 26723</strain>
    </source>
</reference>
<organism evidence="6 7">
    <name type="scientific">Povalibacter uvarum</name>
    <dbReference type="NCBI Taxonomy" id="732238"/>
    <lineage>
        <taxon>Bacteria</taxon>
        <taxon>Pseudomonadati</taxon>
        <taxon>Pseudomonadota</taxon>
        <taxon>Gammaproteobacteria</taxon>
        <taxon>Steroidobacterales</taxon>
        <taxon>Steroidobacteraceae</taxon>
        <taxon>Povalibacter</taxon>
    </lineage>
</organism>
<protein>
    <submittedName>
        <fullName evidence="6">Acetyl-CoA acetyltransferase</fullName>
    </submittedName>
</protein>
<keyword evidence="2 6" id="KW-0808">Transferase</keyword>
<dbReference type="GO" id="GO:0016746">
    <property type="term" value="F:acyltransferase activity"/>
    <property type="evidence" value="ECO:0007669"/>
    <property type="project" value="UniProtKB-KW"/>
</dbReference>
<comment type="caution">
    <text evidence="6">The sequence shown here is derived from an EMBL/GenBank/DDBJ whole genome shotgun (WGS) entry which is preliminary data.</text>
</comment>
<feature type="domain" description="Thiolase-like protein type 1 additional C-terminal" evidence="5">
    <location>
        <begin position="422"/>
        <end position="491"/>
    </location>
</feature>
<dbReference type="Proteomes" id="UP000588068">
    <property type="component" value="Unassembled WGS sequence"/>
</dbReference>
<dbReference type="InterPro" id="IPR040771">
    <property type="entry name" value="TLP1_add_C"/>
</dbReference>
<evidence type="ECO:0000313" key="6">
    <source>
        <dbReference type="EMBL" id="MBB6095395.1"/>
    </source>
</evidence>
<name>A0A841HU74_9GAMM</name>
<keyword evidence="3" id="KW-0012">Acyltransferase</keyword>
<dbReference type="Gene3D" id="2.40.50.840">
    <property type="match status" value="1"/>
</dbReference>
<gene>
    <name evidence="6" type="ORF">HNQ60_004285</name>
</gene>
<sequence>MSALPPDRTPVIVGIGEITDKPGDLALALEPIALMEQALQRAASDATGNGSALLRQLDSLDVVAEYSWPYTDALSLLTARIGHKPRRQFYGTAGGESPVRFIHEAARRIASGESAVCAIVGAEAAHSAAAAAKAGVSLPWEARDAHAKLVRGKDLCHPVAVRHGMMQPVQIYPLYENAATAAWGQTPAQAQQESAELWSRYSAVAADNPYSWLQQRFTPQQIATPAPDNRPIAWPYTKHMVANPFVNQGAAVLVTSLARARELGIAPQRLIYVWSGASANEPTDYLQRDQYQHSSAQDAVLDAVLAQAGGDASRFALVELYSCFPIVPKMARRRLGLPADARMTSTGGLSFFGAPLNNYMTHAAAGLVRQLRTQPGKLALLYGQGEYVTKHHALILSTFAPSQNVLETDPSVQSIANSRRGEVPSLIEDYEGPAAIETFTVVYDRHGAPEFGTVIARTTAGARLMARVRPDDARALARLTAANASPIGAPGHTSRGDDGLLTWNAA</sequence>
<accession>A0A841HU74</accession>
<dbReference type="AlphaFoldDB" id="A0A841HU74"/>
<evidence type="ECO:0000256" key="2">
    <source>
        <dbReference type="ARBA" id="ARBA00022679"/>
    </source>
</evidence>
<evidence type="ECO:0000313" key="7">
    <source>
        <dbReference type="Proteomes" id="UP000588068"/>
    </source>
</evidence>
<comment type="similarity">
    <text evidence="1">Belongs to the thiolase-like superfamily. Thiolase family.</text>
</comment>
<dbReference type="NCBIfam" id="NF006106">
    <property type="entry name" value="PRK08257.1-5"/>
    <property type="match status" value="1"/>
</dbReference>
<evidence type="ECO:0000259" key="5">
    <source>
        <dbReference type="Pfam" id="PF18313"/>
    </source>
</evidence>
<dbReference type="PANTHER" id="PTHR18919:SF139">
    <property type="entry name" value="THIOLASE-LIKE PROTEIN TYPE 1 ADDITIONAL C-TERMINAL DOMAIN-CONTAINING PROTEIN"/>
    <property type="match status" value="1"/>
</dbReference>
<dbReference type="EMBL" id="JACHHZ010000005">
    <property type="protein sequence ID" value="MBB6095395.1"/>
    <property type="molecule type" value="Genomic_DNA"/>
</dbReference>
<evidence type="ECO:0000256" key="4">
    <source>
        <dbReference type="SAM" id="MobiDB-lite"/>
    </source>
</evidence>
<dbReference type="Gene3D" id="3.40.47.10">
    <property type="match status" value="1"/>
</dbReference>
<dbReference type="InterPro" id="IPR016039">
    <property type="entry name" value="Thiolase-like"/>
</dbReference>
<dbReference type="RefSeq" id="WP_184334774.1">
    <property type="nucleotide sequence ID" value="NZ_JACHHZ010000005.1"/>
</dbReference>
<dbReference type="SUPFAM" id="SSF53901">
    <property type="entry name" value="Thiolase-like"/>
    <property type="match status" value="1"/>
</dbReference>
<evidence type="ECO:0000256" key="1">
    <source>
        <dbReference type="ARBA" id="ARBA00010982"/>
    </source>
</evidence>
<keyword evidence="7" id="KW-1185">Reference proteome</keyword>
<evidence type="ECO:0000256" key="3">
    <source>
        <dbReference type="ARBA" id="ARBA00023315"/>
    </source>
</evidence>
<dbReference type="PANTHER" id="PTHR18919">
    <property type="entry name" value="ACETYL-COA C-ACYLTRANSFERASE"/>
    <property type="match status" value="1"/>
</dbReference>
<dbReference type="Pfam" id="PF18313">
    <property type="entry name" value="TLP1_add_C"/>
    <property type="match status" value="1"/>
</dbReference>
<feature type="region of interest" description="Disordered" evidence="4">
    <location>
        <begin position="486"/>
        <end position="506"/>
    </location>
</feature>
<proteinExistence type="inferred from homology"/>